<dbReference type="EMBL" id="CAXDID020000059">
    <property type="protein sequence ID" value="CAL6009555.1"/>
    <property type="molecule type" value="Genomic_DNA"/>
</dbReference>
<dbReference type="Proteomes" id="UP001642409">
    <property type="component" value="Unassembled WGS sequence"/>
</dbReference>
<dbReference type="AlphaFoldDB" id="A0AA86QUB4"/>
<evidence type="ECO:0000313" key="4">
    <source>
        <dbReference type="Proteomes" id="UP001642409"/>
    </source>
</evidence>
<proteinExistence type="predicted"/>
<evidence type="ECO:0000313" key="2">
    <source>
        <dbReference type="EMBL" id="CAI9966194.1"/>
    </source>
</evidence>
<dbReference type="EMBL" id="CATOUU010000998">
    <property type="protein sequence ID" value="CAI9966194.1"/>
    <property type="molecule type" value="Genomic_DNA"/>
</dbReference>
<organism evidence="2">
    <name type="scientific">Hexamita inflata</name>
    <dbReference type="NCBI Taxonomy" id="28002"/>
    <lineage>
        <taxon>Eukaryota</taxon>
        <taxon>Metamonada</taxon>
        <taxon>Diplomonadida</taxon>
        <taxon>Hexamitidae</taxon>
        <taxon>Hexamitinae</taxon>
        <taxon>Hexamita</taxon>
    </lineage>
</organism>
<keyword evidence="1" id="KW-0812">Transmembrane</keyword>
<protein>
    <submittedName>
        <fullName evidence="3">Hypothetical_protein</fullName>
    </submittedName>
</protein>
<accession>A0AA86QUB4</accession>
<reference evidence="2" key="1">
    <citation type="submission" date="2023-06" db="EMBL/GenBank/DDBJ databases">
        <authorList>
            <person name="Kurt Z."/>
        </authorList>
    </citation>
    <scope>NUCLEOTIDE SEQUENCE</scope>
</reference>
<sequence length="122" mass="13799">MFKQTLASKNCLSQFRALFNFWESAFSCSYSIQLENLLTIGLEYFVLILLSQEVLHTVFFYIAQSQITTVLVMAAQGQARNSTLQSLITSYLSLQEKLYRFLLTTFTGWVLFQVIGTAGDAG</sequence>
<evidence type="ECO:0000256" key="1">
    <source>
        <dbReference type="SAM" id="Phobius"/>
    </source>
</evidence>
<gene>
    <name evidence="3" type="ORF">HINF_LOCUS21661</name>
    <name evidence="2" type="ORF">HINF_LOCUS53839</name>
</gene>
<keyword evidence="1" id="KW-1133">Transmembrane helix</keyword>
<feature type="transmembrane region" description="Helical" evidence="1">
    <location>
        <begin position="98"/>
        <end position="116"/>
    </location>
</feature>
<evidence type="ECO:0000313" key="3">
    <source>
        <dbReference type="EMBL" id="CAL6009555.1"/>
    </source>
</evidence>
<reference evidence="3 4" key="2">
    <citation type="submission" date="2024-07" db="EMBL/GenBank/DDBJ databases">
        <authorList>
            <person name="Akdeniz Z."/>
        </authorList>
    </citation>
    <scope>NUCLEOTIDE SEQUENCE [LARGE SCALE GENOMIC DNA]</scope>
</reference>
<name>A0AA86QUB4_9EUKA</name>
<comment type="caution">
    <text evidence="2">The sequence shown here is derived from an EMBL/GenBank/DDBJ whole genome shotgun (WGS) entry which is preliminary data.</text>
</comment>
<keyword evidence="4" id="KW-1185">Reference proteome</keyword>
<keyword evidence="1" id="KW-0472">Membrane</keyword>